<gene>
    <name evidence="12" type="ORF">S06H3_02046</name>
</gene>
<dbReference type="InterPro" id="IPR050124">
    <property type="entry name" value="tRNA_CCA-adding_enzyme"/>
</dbReference>
<dbReference type="InterPro" id="IPR032828">
    <property type="entry name" value="PolyA_RNA-bd"/>
</dbReference>
<keyword evidence="3" id="KW-0820">tRNA-binding</keyword>
<dbReference type="Gene3D" id="3.30.460.10">
    <property type="entry name" value="Beta Polymerase, domain 2"/>
    <property type="match status" value="1"/>
</dbReference>
<dbReference type="GO" id="GO:0000166">
    <property type="term" value="F:nucleotide binding"/>
    <property type="evidence" value="ECO:0007669"/>
    <property type="project" value="UniProtKB-KW"/>
</dbReference>
<evidence type="ECO:0000256" key="8">
    <source>
        <dbReference type="ARBA" id="ARBA00022741"/>
    </source>
</evidence>
<dbReference type="GO" id="GO:0046872">
    <property type="term" value="F:metal ion binding"/>
    <property type="evidence" value="ECO:0007669"/>
    <property type="project" value="UniProtKB-KW"/>
</dbReference>
<dbReference type="GO" id="GO:0000049">
    <property type="term" value="F:tRNA binding"/>
    <property type="evidence" value="ECO:0007669"/>
    <property type="project" value="UniProtKB-KW"/>
</dbReference>
<evidence type="ECO:0000256" key="6">
    <source>
        <dbReference type="ARBA" id="ARBA00022695"/>
    </source>
</evidence>
<keyword evidence="9" id="KW-0460">Magnesium</keyword>
<dbReference type="InterPro" id="IPR003607">
    <property type="entry name" value="HD/PDEase_dom"/>
</dbReference>
<dbReference type="InterPro" id="IPR043519">
    <property type="entry name" value="NT_sf"/>
</dbReference>
<keyword evidence="4" id="KW-0808">Transferase</keyword>
<dbReference type="InterPro" id="IPR006675">
    <property type="entry name" value="HDIG_dom"/>
</dbReference>
<keyword evidence="5" id="KW-0819">tRNA processing</keyword>
<keyword evidence="6" id="KW-0548">Nucleotidyltransferase</keyword>
<reference evidence="12" key="1">
    <citation type="journal article" date="2014" name="Front. Microbiol.">
        <title>High frequency of phylogenetically diverse reductive dehalogenase-homologous genes in deep subseafloor sedimentary metagenomes.</title>
        <authorList>
            <person name="Kawai M."/>
            <person name="Futagami T."/>
            <person name="Toyoda A."/>
            <person name="Takaki Y."/>
            <person name="Nishi S."/>
            <person name="Hori S."/>
            <person name="Arai W."/>
            <person name="Tsubouchi T."/>
            <person name="Morono Y."/>
            <person name="Uchiyama I."/>
            <person name="Ito T."/>
            <person name="Fujiyama A."/>
            <person name="Inagaki F."/>
            <person name="Takami H."/>
        </authorList>
    </citation>
    <scope>NUCLEOTIDE SEQUENCE</scope>
    <source>
        <strain evidence="12">Expedition CK06-06</strain>
    </source>
</reference>
<dbReference type="InterPro" id="IPR002646">
    <property type="entry name" value="PolA_pol_head_dom"/>
</dbReference>
<evidence type="ECO:0000256" key="10">
    <source>
        <dbReference type="ARBA" id="ARBA00022884"/>
    </source>
</evidence>
<dbReference type="SMART" id="SM00471">
    <property type="entry name" value="HDc"/>
    <property type="match status" value="1"/>
</dbReference>
<evidence type="ECO:0000313" key="12">
    <source>
        <dbReference type="EMBL" id="GAH99965.1"/>
    </source>
</evidence>
<dbReference type="EMBL" id="BARV01000564">
    <property type="protein sequence ID" value="GAH99965.1"/>
    <property type="molecule type" value="Genomic_DNA"/>
</dbReference>
<name>X1L270_9ZZZZ</name>
<feature type="domain" description="HD/PDEase" evidence="11">
    <location>
        <begin position="199"/>
        <end position="370"/>
    </location>
</feature>
<evidence type="ECO:0000256" key="4">
    <source>
        <dbReference type="ARBA" id="ARBA00022679"/>
    </source>
</evidence>
<evidence type="ECO:0000256" key="7">
    <source>
        <dbReference type="ARBA" id="ARBA00022723"/>
    </source>
</evidence>
<dbReference type="AlphaFoldDB" id="X1L270"/>
<evidence type="ECO:0000256" key="5">
    <source>
        <dbReference type="ARBA" id="ARBA00022694"/>
    </source>
</evidence>
<proteinExistence type="inferred from homology"/>
<dbReference type="Pfam" id="PF01743">
    <property type="entry name" value="PolyA_pol"/>
    <property type="match status" value="1"/>
</dbReference>
<evidence type="ECO:0000256" key="2">
    <source>
        <dbReference type="ARBA" id="ARBA00007265"/>
    </source>
</evidence>
<keyword evidence="7" id="KW-0479">Metal-binding</keyword>
<evidence type="ECO:0000256" key="9">
    <source>
        <dbReference type="ARBA" id="ARBA00022842"/>
    </source>
</evidence>
<dbReference type="GO" id="GO:0008033">
    <property type="term" value="P:tRNA processing"/>
    <property type="evidence" value="ECO:0007669"/>
    <property type="project" value="UniProtKB-KW"/>
</dbReference>
<dbReference type="InterPro" id="IPR006674">
    <property type="entry name" value="HD_domain"/>
</dbReference>
<comment type="similarity">
    <text evidence="2">Belongs to the tRNA nucleotidyltransferase/poly(A) polymerase family.</text>
</comment>
<evidence type="ECO:0000256" key="1">
    <source>
        <dbReference type="ARBA" id="ARBA00001946"/>
    </source>
</evidence>
<comment type="cofactor">
    <cofactor evidence="1">
        <name>Mg(2+)</name>
        <dbReference type="ChEBI" id="CHEBI:18420"/>
    </cofactor>
</comment>
<feature type="non-terminal residue" evidence="12">
    <location>
        <position position="1"/>
    </location>
</feature>
<comment type="caution">
    <text evidence="12">The sequence shown here is derived from an EMBL/GenBank/DDBJ whole genome shotgun (WGS) entry which is preliminary data.</text>
</comment>
<sequence>GLNSPLDEVNGVGRVVLVNQEDTSTRDKWELDFSTLKGSIEQDLAQRDFTIDAMAVDLEEIVSHPLPPSEGRDLGKRDKVPLGFTILIDPFKGWDDIQKGVIRVVTETAFPSDPVRLLRAVRLAAELDFSVDTETETLIRRYCQLIASVAGERVREELLLLLAMPQAGQLLAYLDELGLLTAVIPELAQAKGVQQPRVHFWDVFDHSIKTVVAVDFLLGQGTWEYAGEEVLAAVPWSDALSQHFERGVSSGSTRRSTLKLAALLHDIAKPQTKAIDETGRARFLGHAKEGADIAVSILERLRFSAKEIKQVEVMVIHHLRPTQLSQYEVPSRRAIYRYFRDAGEAGVDILFLSLADHLATRGQYLDLAEWQEHAQIVEYVLARHFEEESLTVPPKLIDGHDLINIFGLNPGPEIKRILEVVREAQAAGEVTTREEALACIEHLLTSPPPKNK</sequence>
<dbReference type="Pfam" id="PF01966">
    <property type="entry name" value="HD"/>
    <property type="match status" value="1"/>
</dbReference>
<dbReference type="SUPFAM" id="SSF81301">
    <property type="entry name" value="Nucleotidyltransferase"/>
    <property type="match status" value="1"/>
</dbReference>
<keyword evidence="10" id="KW-0694">RNA-binding</keyword>
<organism evidence="12">
    <name type="scientific">marine sediment metagenome</name>
    <dbReference type="NCBI Taxonomy" id="412755"/>
    <lineage>
        <taxon>unclassified sequences</taxon>
        <taxon>metagenomes</taxon>
        <taxon>ecological metagenomes</taxon>
    </lineage>
</organism>
<dbReference type="Gene3D" id="1.10.246.80">
    <property type="match status" value="1"/>
</dbReference>
<dbReference type="Gene3D" id="1.10.3090.10">
    <property type="entry name" value="cca-adding enzyme, domain 2"/>
    <property type="match status" value="1"/>
</dbReference>
<dbReference type="NCBIfam" id="TIGR00277">
    <property type="entry name" value="HDIG"/>
    <property type="match status" value="1"/>
</dbReference>
<dbReference type="PANTHER" id="PTHR47545:SF2">
    <property type="entry name" value="CC-ADDING TRNA NUCLEOTIDYLTRANSFERASE"/>
    <property type="match status" value="1"/>
</dbReference>
<keyword evidence="8" id="KW-0547">Nucleotide-binding</keyword>
<dbReference type="PANTHER" id="PTHR47545">
    <property type="entry name" value="MULTIFUNCTIONAL CCA PROTEIN"/>
    <property type="match status" value="1"/>
</dbReference>
<dbReference type="CDD" id="cd00077">
    <property type="entry name" value="HDc"/>
    <property type="match status" value="1"/>
</dbReference>
<dbReference type="GO" id="GO:0016779">
    <property type="term" value="F:nucleotidyltransferase activity"/>
    <property type="evidence" value="ECO:0007669"/>
    <property type="project" value="UniProtKB-KW"/>
</dbReference>
<dbReference type="Pfam" id="PF12627">
    <property type="entry name" value="PolyA_pol_RNAbd"/>
    <property type="match status" value="1"/>
</dbReference>
<protein>
    <recommendedName>
        <fullName evidence="11">HD/PDEase domain-containing protein</fullName>
    </recommendedName>
</protein>
<evidence type="ECO:0000259" key="11">
    <source>
        <dbReference type="SMART" id="SM00471"/>
    </source>
</evidence>
<accession>X1L270</accession>
<evidence type="ECO:0000256" key="3">
    <source>
        <dbReference type="ARBA" id="ARBA00022555"/>
    </source>
</evidence>
<dbReference type="SUPFAM" id="SSF81891">
    <property type="entry name" value="Poly A polymerase C-terminal region-like"/>
    <property type="match status" value="1"/>
</dbReference>